<dbReference type="Pfam" id="PF23947">
    <property type="entry name" value="DUF7281"/>
    <property type="match status" value="1"/>
</dbReference>
<feature type="domain" description="DUF7281" evidence="1">
    <location>
        <begin position="125"/>
        <end position="277"/>
    </location>
</feature>
<dbReference type="AlphaFoldDB" id="G3A412"/>
<dbReference type="GO" id="GO:0005694">
    <property type="term" value="C:chromosome"/>
    <property type="evidence" value="ECO:0007669"/>
    <property type="project" value="InterPro"/>
</dbReference>
<gene>
    <name evidence="2" type="ORF">RALSY_30386</name>
</gene>
<name>G3A412_9RALS</name>
<dbReference type="EMBL" id="FR854088">
    <property type="protein sequence ID" value="CCA88635.1"/>
    <property type="molecule type" value="Genomic_DNA"/>
</dbReference>
<sequence>MIDKGLAQSLLRVVQSPVERTEFVASATLRAFVADSGIGITQGRKVFFNEGHKERIRAWLGADSVDPSTPVDAWSRLSRAEALDIGPDEKWAGEAVRAQRIAVKTLKGRPLIVDGPPIYLPLLANMEWSYLAALAALRHDAIIVVENWEVFERIDNLQVDMSHVSTNPLVLWRGGGSKSSVGAAMRFIEAYRRPVWAAPDYDPEGLAIASRLPHLTGILAPQDDVLCRLLTESKLHGRYSQQLPGAQASLNQATHPDVKRLWALVRASANALPQERLCPKTLD</sequence>
<evidence type="ECO:0000259" key="1">
    <source>
        <dbReference type="Pfam" id="PF23947"/>
    </source>
</evidence>
<dbReference type="GO" id="GO:0003677">
    <property type="term" value="F:DNA binding"/>
    <property type="evidence" value="ECO:0007669"/>
    <property type="project" value="InterPro"/>
</dbReference>
<evidence type="ECO:0000313" key="2">
    <source>
        <dbReference type="EMBL" id="CCA88635.1"/>
    </source>
</evidence>
<dbReference type="InterPro" id="IPR036078">
    <property type="entry name" value="Spo11/TopoVI_A_sf"/>
</dbReference>
<dbReference type="SUPFAM" id="SSF56726">
    <property type="entry name" value="DNA topoisomerase IV, alpha subunit"/>
    <property type="match status" value="1"/>
</dbReference>
<organism evidence="2">
    <name type="scientific">Ralstonia syzygii R24</name>
    <dbReference type="NCBI Taxonomy" id="907261"/>
    <lineage>
        <taxon>Bacteria</taxon>
        <taxon>Pseudomonadati</taxon>
        <taxon>Pseudomonadota</taxon>
        <taxon>Betaproteobacteria</taxon>
        <taxon>Burkholderiales</taxon>
        <taxon>Burkholderiaceae</taxon>
        <taxon>Ralstonia</taxon>
        <taxon>Ralstonia solanacearum species complex</taxon>
    </lineage>
</organism>
<dbReference type="InterPro" id="IPR055705">
    <property type="entry name" value="DUF7281"/>
</dbReference>
<dbReference type="RefSeq" id="WP_197331716.1">
    <property type="nucleotide sequence ID" value="NZ_CP115944.1"/>
</dbReference>
<proteinExistence type="predicted"/>
<reference evidence="2" key="2">
    <citation type="submission" date="2011-04" db="EMBL/GenBank/DDBJ databases">
        <authorList>
            <person name="Genoscope - CEA"/>
        </authorList>
    </citation>
    <scope>NUCLEOTIDE SEQUENCE</scope>
    <source>
        <strain evidence="2">R24</strain>
    </source>
</reference>
<protein>
    <recommendedName>
        <fullName evidence="1">DUF7281 domain-containing protein</fullName>
    </recommendedName>
</protein>
<reference evidence="2" key="1">
    <citation type="journal article" date="2011" name="PLoS ONE">
        <title>Ralstonia syzygii, the Blood Disease Bacterium and some Asian R. solanacearum strains form a single genomic species despite divergent lifestyles.</title>
        <authorList>
            <person name="Remenant B."/>
            <person name="de Cambiaire J.C."/>
            <person name="Cellier G."/>
            <person name="Jacobs J.M."/>
            <person name="Mangenot S."/>
            <person name="Barbe V."/>
            <person name="Lajus A."/>
            <person name="Vallenet D."/>
            <person name="Medigue C."/>
            <person name="Fegan M."/>
            <person name="Allen C."/>
            <person name="Prior P."/>
        </authorList>
    </citation>
    <scope>NUCLEOTIDE SEQUENCE</scope>
    <source>
        <strain evidence="2">R24</strain>
    </source>
</reference>
<accession>G3A412</accession>